<name>A0A6A5XDS9_9PLEO</name>
<feature type="transmembrane region" description="Helical" evidence="2">
    <location>
        <begin position="62"/>
        <end position="86"/>
    </location>
</feature>
<evidence type="ECO:0000313" key="3">
    <source>
        <dbReference type="EMBL" id="KAF2010924.1"/>
    </source>
</evidence>
<protein>
    <submittedName>
        <fullName evidence="3">Uncharacterized protein</fullName>
    </submittedName>
</protein>
<organism evidence="3 4">
    <name type="scientific">Aaosphaeria arxii CBS 175.79</name>
    <dbReference type="NCBI Taxonomy" id="1450172"/>
    <lineage>
        <taxon>Eukaryota</taxon>
        <taxon>Fungi</taxon>
        <taxon>Dikarya</taxon>
        <taxon>Ascomycota</taxon>
        <taxon>Pezizomycotina</taxon>
        <taxon>Dothideomycetes</taxon>
        <taxon>Pleosporomycetidae</taxon>
        <taxon>Pleosporales</taxon>
        <taxon>Pleosporales incertae sedis</taxon>
        <taxon>Aaosphaeria</taxon>
    </lineage>
</organism>
<keyword evidence="2" id="KW-0812">Transmembrane</keyword>
<feature type="region of interest" description="Disordered" evidence="1">
    <location>
        <begin position="421"/>
        <end position="490"/>
    </location>
</feature>
<gene>
    <name evidence="3" type="ORF">BU24DRAFT_48652</name>
</gene>
<dbReference type="AlphaFoldDB" id="A0A6A5XDS9"/>
<feature type="transmembrane region" description="Helical" evidence="2">
    <location>
        <begin position="175"/>
        <end position="202"/>
    </location>
</feature>
<feature type="transmembrane region" description="Helical" evidence="2">
    <location>
        <begin position="222"/>
        <end position="241"/>
    </location>
</feature>
<feature type="transmembrane region" description="Helical" evidence="2">
    <location>
        <begin position="14"/>
        <end position="35"/>
    </location>
</feature>
<proteinExistence type="predicted"/>
<dbReference type="EMBL" id="ML978075">
    <property type="protein sequence ID" value="KAF2010924.1"/>
    <property type="molecule type" value="Genomic_DNA"/>
</dbReference>
<evidence type="ECO:0000313" key="4">
    <source>
        <dbReference type="Proteomes" id="UP000799778"/>
    </source>
</evidence>
<feature type="transmembrane region" description="Helical" evidence="2">
    <location>
        <begin position="253"/>
        <end position="271"/>
    </location>
</feature>
<feature type="transmembrane region" description="Helical" evidence="2">
    <location>
        <begin position="143"/>
        <end position="163"/>
    </location>
</feature>
<dbReference type="Proteomes" id="UP000799778">
    <property type="component" value="Unassembled WGS sequence"/>
</dbReference>
<accession>A0A6A5XDS9</accession>
<evidence type="ECO:0000256" key="1">
    <source>
        <dbReference type="SAM" id="MobiDB-lite"/>
    </source>
</evidence>
<dbReference type="OrthoDB" id="2126185at2759"/>
<sequence>MAPLDPSATSRSNAYPLGVFSSQALVVAGLSAYLVRTIRRAARSLPPPTSTRAQQPLRDRHAALFAGLAFFSIAAVSTFSAAWRILSYFDWAEQRNHEAPGSLWTGWYGTGEEGVGRWRLGDWFSDVDLIAESDALSVGSTEGFLYTSQHAVGLAAAAIFFGVEGRRRNLSNKTIAAFVSLSLVGSLGYALNLFFVTILFTPVALHSEDTLKHNALFAPKPVFLYTPVVASFVALLYLPTLIAGGANLTAVRIGYYAIPFYLAFAPQIIPASWGQQHATKEAAHRSFARTFWVLGLTSFGLCWDLFATIIAANTPPEQTSVYDLFKNAMGKQDSSNRFLQGLGNAAQQLKHVSKHPVISITGTDVFFTVTGLLAWTFVRNLEIDDILDNSLLWYFSSSQKEKHVAFTKEVAEVADVVEKKVEEELPPTTPKRRGRPKKGTSNGAGTPAPAAGSVRRSTRRKARSDFESDAESAYEPPTNAVKEVKQTETDGASVEDLVAGGESTALTLLLTFLGGLGQLAAGVLGAEVIGSS</sequence>
<evidence type="ECO:0000256" key="2">
    <source>
        <dbReference type="SAM" id="Phobius"/>
    </source>
</evidence>
<keyword evidence="2" id="KW-0472">Membrane</keyword>
<dbReference type="RefSeq" id="XP_033379263.1">
    <property type="nucleotide sequence ID" value="XM_033533417.1"/>
</dbReference>
<keyword evidence="4" id="KW-1185">Reference proteome</keyword>
<dbReference type="GeneID" id="54290814"/>
<feature type="transmembrane region" description="Helical" evidence="2">
    <location>
        <begin position="291"/>
        <end position="312"/>
    </location>
</feature>
<keyword evidence="2" id="KW-1133">Transmembrane helix</keyword>
<reference evidence="3" key="1">
    <citation type="journal article" date="2020" name="Stud. Mycol.">
        <title>101 Dothideomycetes genomes: a test case for predicting lifestyles and emergence of pathogens.</title>
        <authorList>
            <person name="Haridas S."/>
            <person name="Albert R."/>
            <person name="Binder M."/>
            <person name="Bloem J."/>
            <person name="Labutti K."/>
            <person name="Salamov A."/>
            <person name="Andreopoulos B."/>
            <person name="Baker S."/>
            <person name="Barry K."/>
            <person name="Bills G."/>
            <person name="Bluhm B."/>
            <person name="Cannon C."/>
            <person name="Castanera R."/>
            <person name="Culley D."/>
            <person name="Daum C."/>
            <person name="Ezra D."/>
            <person name="Gonzalez J."/>
            <person name="Henrissat B."/>
            <person name="Kuo A."/>
            <person name="Liang C."/>
            <person name="Lipzen A."/>
            <person name="Lutzoni F."/>
            <person name="Magnuson J."/>
            <person name="Mondo S."/>
            <person name="Nolan M."/>
            <person name="Ohm R."/>
            <person name="Pangilinan J."/>
            <person name="Park H.-J."/>
            <person name="Ramirez L."/>
            <person name="Alfaro M."/>
            <person name="Sun H."/>
            <person name="Tritt A."/>
            <person name="Yoshinaga Y."/>
            <person name="Zwiers L.-H."/>
            <person name="Turgeon B."/>
            <person name="Goodwin S."/>
            <person name="Spatafora J."/>
            <person name="Crous P."/>
            <person name="Grigoriev I."/>
        </authorList>
    </citation>
    <scope>NUCLEOTIDE SEQUENCE</scope>
    <source>
        <strain evidence="3">CBS 175.79</strain>
    </source>
</reference>